<feature type="compositionally biased region" description="Low complexity" evidence="1">
    <location>
        <begin position="254"/>
        <end position="267"/>
    </location>
</feature>
<feature type="domain" description="Type VII secretion system protein EssD-like" evidence="2">
    <location>
        <begin position="56"/>
        <end position="188"/>
    </location>
</feature>
<dbReference type="RefSeq" id="WP_114288958.1">
    <property type="nucleotide sequence ID" value="NZ_JARQAY010000014.1"/>
</dbReference>
<comment type="caution">
    <text evidence="3">The sequence shown here is derived from an EMBL/GenBank/DDBJ whole genome shotgun (WGS) entry which is preliminary data.</text>
</comment>
<dbReference type="Gene3D" id="3.40.570.10">
    <property type="entry name" value="Extracellular Endonuclease, subunit A"/>
    <property type="match status" value="1"/>
</dbReference>
<evidence type="ECO:0000313" key="4">
    <source>
        <dbReference type="Proteomes" id="UP000288197"/>
    </source>
</evidence>
<name>A0A430AEK7_9ENTE</name>
<dbReference type="GeneID" id="63145472"/>
<evidence type="ECO:0000313" key="3">
    <source>
        <dbReference type="EMBL" id="RSU05765.1"/>
    </source>
</evidence>
<evidence type="ECO:0000259" key="2">
    <source>
        <dbReference type="Pfam" id="PF13930"/>
    </source>
</evidence>
<feature type="region of interest" description="Disordered" evidence="1">
    <location>
        <begin position="246"/>
        <end position="288"/>
    </location>
</feature>
<gene>
    <name evidence="3" type="ORF">CBF32_01200</name>
</gene>
<dbReference type="Pfam" id="PF13930">
    <property type="entry name" value="Endonuclea_NS_2"/>
    <property type="match status" value="1"/>
</dbReference>
<dbReference type="OrthoDB" id="9783680at2"/>
<dbReference type="InterPro" id="IPR044929">
    <property type="entry name" value="DNA/RNA_non-sp_Endonuclease_sf"/>
</dbReference>
<dbReference type="InterPro" id="IPR044927">
    <property type="entry name" value="Endonuclea_NS_2"/>
</dbReference>
<sequence length="325" mass="36677">MLKKEAKKSKEAKKKQDDISAAIEKNYTDLANLEYDGEQTIDVNGGVPYFTDKDLSLKKKAWETYGDLDSLNRATVANAMLNKSLMPTEKRGDISKVKPTGWKNKEIKGGYLFNRSHLIGFALSGENDNWKNLITGTRQLNSPEMLRHEMDVKEYLERSKDNYVRYRITPIFRGDELLARGVQMEAQSIKDKDIKFNVYIFNIQDGVTLNYADGSSTVSENFISDAEKEKIAKQKQIEAEKQAAELEAAKQQELEAQQAQEQQNQQNNTGEAQFVDENGNGLIKGSNNGIYHTPGSTYYSRTTNPAAWFSTISEAEAAGYRAPKR</sequence>
<keyword evidence="4" id="KW-1185">Reference proteome</keyword>
<dbReference type="Proteomes" id="UP000288197">
    <property type="component" value="Unassembled WGS sequence"/>
</dbReference>
<dbReference type="EMBL" id="NGJX01000001">
    <property type="protein sequence ID" value="RSU05765.1"/>
    <property type="molecule type" value="Genomic_DNA"/>
</dbReference>
<proteinExistence type="predicted"/>
<organism evidence="3 4">
    <name type="scientific">Vagococcus fluvialis</name>
    <dbReference type="NCBI Taxonomy" id="2738"/>
    <lineage>
        <taxon>Bacteria</taxon>
        <taxon>Bacillati</taxon>
        <taxon>Bacillota</taxon>
        <taxon>Bacilli</taxon>
        <taxon>Lactobacillales</taxon>
        <taxon>Enterococcaceae</taxon>
        <taxon>Vagococcus</taxon>
    </lineage>
</organism>
<protein>
    <submittedName>
        <fullName evidence="3">DNA-entry nuclease</fullName>
    </submittedName>
</protein>
<reference evidence="3 4" key="1">
    <citation type="submission" date="2017-05" db="EMBL/GenBank/DDBJ databases">
        <title>Vagococcus spp. assemblies.</title>
        <authorList>
            <person name="Gulvik C.A."/>
        </authorList>
    </citation>
    <scope>NUCLEOTIDE SEQUENCE [LARGE SCALE GENOMIC DNA]</scope>
    <source>
        <strain evidence="3 4">NCFB 2497</strain>
    </source>
</reference>
<evidence type="ECO:0000256" key="1">
    <source>
        <dbReference type="SAM" id="MobiDB-lite"/>
    </source>
</evidence>
<accession>A0A430AEK7</accession>
<dbReference type="AlphaFoldDB" id="A0A430AEK7"/>